<gene>
    <name evidence="2" type="ORF">GCM10007860_17650</name>
</gene>
<name>A0ABQ6BSM3_9NEIS</name>
<evidence type="ECO:0000256" key="1">
    <source>
        <dbReference type="SAM" id="MobiDB-lite"/>
    </source>
</evidence>
<dbReference type="EMBL" id="BSOZ01000022">
    <property type="protein sequence ID" value="GLS04618.1"/>
    <property type="molecule type" value="Genomic_DNA"/>
</dbReference>
<keyword evidence="3" id="KW-1185">Reference proteome</keyword>
<dbReference type="RefSeq" id="WP_157236150.1">
    <property type="nucleotide sequence ID" value="NZ_BSOZ01000022.1"/>
</dbReference>
<comment type="caution">
    <text evidence="2">The sequence shown here is derived from an EMBL/GenBank/DDBJ whole genome shotgun (WGS) entry which is preliminary data.</text>
</comment>
<accession>A0ABQ6BSM3</accession>
<evidence type="ECO:0000313" key="3">
    <source>
        <dbReference type="Proteomes" id="UP001156836"/>
    </source>
</evidence>
<reference evidence="3" key="1">
    <citation type="journal article" date="2019" name="Int. J. Syst. Evol. Microbiol.">
        <title>The Global Catalogue of Microorganisms (GCM) 10K type strain sequencing project: providing services to taxonomists for standard genome sequencing and annotation.</title>
        <authorList>
            <consortium name="The Broad Institute Genomics Platform"/>
            <consortium name="The Broad Institute Genome Sequencing Center for Infectious Disease"/>
            <person name="Wu L."/>
            <person name="Ma J."/>
        </authorList>
    </citation>
    <scope>NUCLEOTIDE SEQUENCE [LARGE SCALE GENOMIC DNA]</scope>
    <source>
        <strain evidence="3">NBRC 104970</strain>
    </source>
</reference>
<organism evidence="2 3">
    <name type="scientific">Chitiniphilus shinanonensis</name>
    <dbReference type="NCBI Taxonomy" id="553088"/>
    <lineage>
        <taxon>Bacteria</taxon>
        <taxon>Pseudomonadati</taxon>
        <taxon>Pseudomonadota</taxon>
        <taxon>Betaproteobacteria</taxon>
        <taxon>Neisseriales</taxon>
        <taxon>Chitinibacteraceae</taxon>
        <taxon>Chitiniphilus</taxon>
    </lineage>
</organism>
<sequence>MSQTSPTVPESGPARPQPIPAEHETASNEADRSNYEANYPDGTAPSSGPRVPKGPGRI</sequence>
<protein>
    <submittedName>
        <fullName evidence="2">Uncharacterized protein</fullName>
    </submittedName>
</protein>
<evidence type="ECO:0000313" key="2">
    <source>
        <dbReference type="EMBL" id="GLS04618.1"/>
    </source>
</evidence>
<dbReference type="Proteomes" id="UP001156836">
    <property type="component" value="Unassembled WGS sequence"/>
</dbReference>
<proteinExistence type="predicted"/>
<feature type="compositionally biased region" description="Basic and acidic residues" evidence="1">
    <location>
        <begin position="21"/>
        <end position="34"/>
    </location>
</feature>
<feature type="region of interest" description="Disordered" evidence="1">
    <location>
        <begin position="1"/>
        <end position="58"/>
    </location>
</feature>